<accession>A0A9W7CCI1</accession>
<dbReference type="AlphaFoldDB" id="A0A9W7CCI1"/>
<feature type="region of interest" description="Disordered" evidence="1">
    <location>
        <begin position="1"/>
        <end position="89"/>
    </location>
</feature>
<keyword evidence="3" id="KW-1185">Reference proteome</keyword>
<dbReference type="Proteomes" id="UP001165122">
    <property type="component" value="Unassembled WGS sequence"/>
</dbReference>
<evidence type="ECO:0000256" key="1">
    <source>
        <dbReference type="SAM" id="MobiDB-lite"/>
    </source>
</evidence>
<gene>
    <name evidence="2" type="ORF">TrLO_g6105</name>
</gene>
<dbReference type="EMBL" id="BRXW01000110">
    <property type="protein sequence ID" value="GMI07295.1"/>
    <property type="molecule type" value="Genomic_DNA"/>
</dbReference>
<comment type="caution">
    <text evidence="2">The sequence shown here is derived from an EMBL/GenBank/DDBJ whole genome shotgun (WGS) entry which is preliminary data.</text>
</comment>
<protein>
    <submittedName>
        <fullName evidence="2">Uncharacterized protein</fullName>
    </submittedName>
</protein>
<proteinExistence type="predicted"/>
<reference evidence="3" key="1">
    <citation type="journal article" date="2023" name="Commun. Biol.">
        <title>Genome analysis of Parmales, the sister group of diatoms, reveals the evolutionary specialization of diatoms from phago-mixotrophs to photoautotrophs.</title>
        <authorList>
            <person name="Ban H."/>
            <person name="Sato S."/>
            <person name="Yoshikawa S."/>
            <person name="Yamada K."/>
            <person name="Nakamura Y."/>
            <person name="Ichinomiya M."/>
            <person name="Sato N."/>
            <person name="Blanc-Mathieu R."/>
            <person name="Endo H."/>
            <person name="Kuwata A."/>
            <person name="Ogata H."/>
        </authorList>
    </citation>
    <scope>NUCLEOTIDE SEQUENCE [LARGE SCALE GENOMIC DNA]</scope>
    <source>
        <strain evidence="3">NIES 3700</strain>
    </source>
</reference>
<sequence length="89" mass="9467">MSMDARMKARINTNLGEGGILRKPNAAARSGPKNSEFKKTKPNISNTNAKKKSTAPGSSPRSRSKKVDLSPNVALKPTLIAPPPNHHPG</sequence>
<feature type="compositionally biased region" description="Pro residues" evidence="1">
    <location>
        <begin position="80"/>
        <end position="89"/>
    </location>
</feature>
<evidence type="ECO:0000313" key="3">
    <source>
        <dbReference type="Proteomes" id="UP001165122"/>
    </source>
</evidence>
<name>A0A9W7CCI1_9STRA</name>
<organism evidence="2 3">
    <name type="scientific">Triparma laevis f. longispina</name>
    <dbReference type="NCBI Taxonomy" id="1714387"/>
    <lineage>
        <taxon>Eukaryota</taxon>
        <taxon>Sar</taxon>
        <taxon>Stramenopiles</taxon>
        <taxon>Ochrophyta</taxon>
        <taxon>Bolidophyceae</taxon>
        <taxon>Parmales</taxon>
        <taxon>Triparmaceae</taxon>
        <taxon>Triparma</taxon>
    </lineage>
</organism>
<evidence type="ECO:0000313" key="2">
    <source>
        <dbReference type="EMBL" id="GMI07295.1"/>
    </source>
</evidence>